<evidence type="ECO:0000313" key="3">
    <source>
        <dbReference type="Proteomes" id="UP000184603"/>
    </source>
</evidence>
<accession>A0A1M7Y8Z0</accession>
<sequence>MESLQLFTMLLLAVAITHLLFSAAEVIGRWTKKDVRTPGLVARGNASVDRSGWYVFFDPADLYGRKSQPGKNSQRKNDASRTGQSTRPQKPAARRPRASA</sequence>
<protein>
    <submittedName>
        <fullName evidence="2">Uncharacterized protein</fullName>
    </submittedName>
</protein>
<dbReference type="EMBL" id="FRFE01000012">
    <property type="protein sequence ID" value="SHO49102.1"/>
    <property type="molecule type" value="Genomic_DNA"/>
</dbReference>
<evidence type="ECO:0000256" key="1">
    <source>
        <dbReference type="SAM" id="MobiDB-lite"/>
    </source>
</evidence>
<dbReference type="OrthoDB" id="5525516at2"/>
<keyword evidence="3" id="KW-1185">Reference proteome</keyword>
<dbReference type="STRING" id="1121416.SAMN02745220_02697"/>
<dbReference type="AlphaFoldDB" id="A0A1M7Y8Z0"/>
<organism evidence="2 3">
    <name type="scientific">Desulfopila aestuarii DSM 18488</name>
    <dbReference type="NCBI Taxonomy" id="1121416"/>
    <lineage>
        <taxon>Bacteria</taxon>
        <taxon>Pseudomonadati</taxon>
        <taxon>Thermodesulfobacteriota</taxon>
        <taxon>Desulfobulbia</taxon>
        <taxon>Desulfobulbales</taxon>
        <taxon>Desulfocapsaceae</taxon>
        <taxon>Desulfopila</taxon>
    </lineage>
</organism>
<feature type="region of interest" description="Disordered" evidence="1">
    <location>
        <begin position="63"/>
        <end position="100"/>
    </location>
</feature>
<proteinExistence type="predicted"/>
<gene>
    <name evidence="2" type="ORF">SAMN02745220_02697</name>
</gene>
<evidence type="ECO:0000313" key="2">
    <source>
        <dbReference type="EMBL" id="SHO49102.1"/>
    </source>
</evidence>
<dbReference type="RefSeq" id="WP_073613978.1">
    <property type="nucleotide sequence ID" value="NZ_FRFE01000012.1"/>
</dbReference>
<name>A0A1M7Y8Z0_9BACT</name>
<dbReference type="Proteomes" id="UP000184603">
    <property type="component" value="Unassembled WGS sequence"/>
</dbReference>
<reference evidence="2 3" key="1">
    <citation type="submission" date="2016-12" db="EMBL/GenBank/DDBJ databases">
        <authorList>
            <person name="Song W.-J."/>
            <person name="Kurnit D.M."/>
        </authorList>
    </citation>
    <scope>NUCLEOTIDE SEQUENCE [LARGE SCALE GENOMIC DNA]</scope>
    <source>
        <strain evidence="2 3">DSM 18488</strain>
    </source>
</reference>